<dbReference type="RefSeq" id="WP_344938821.1">
    <property type="nucleotide sequence ID" value="NZ_BAAAZR010000004.1"/>
</dbReference>
<sequence length="151" mass="16549">MAINIEGEWWKGDSAADIADYLEELAPGGYPIHTARPSRCLDCSSAVFSIELDAGGVCARRICSACGRHAFLLDSEDYWMADDDGSGPEKISCPCGSDRFECTIGFSFREGDEEIRWVSIGVRCVEDGILGCCSDWQIRHGPGSRYLLDLV</sequence>
<dbReference type="Proteomes" id="UP001500888">
    <property type="component" value="Unassembled WGS sequence"/>
</dbReference>
<evidence type="ECO:0000313" key="2">
    <source>
        <dbReference type="Proteomes" id="UP001500888"/>
    </source>
</evidence>
<name>A0ABP7HZC3_9ACTN</name>
<organism evidence="1 2">
    <name type="scientific">Sphaerisporangium flaviroseum</name>
    <dbReference type="NCBI Taxonomy" id="509199"/>
    <lineage>
        <taxon>Bacteria</taxon>
        <taxon>Bacillati</taxon>
        <taxon>Actinomycetota</taxon>
        <taxon>Actinomycetes</taxon>
        <taxon>Streptosporangiales</taxon>
        <taxon>Streptosporangiaceae</taxon>
        <taxon>Sphaerisporangium</taxon>
    </lineage>
</organism>
<protein>
    <submittedName>
        <fullName evidence="1">Uncharacterized protein</fullName>
    </submittedName>
</protein>
<gene>
    <name evidence="1" type="ORF">GCM10022226_28600</name>
</gene>
<reference evidence="2" key="1">
    <citation type="journal article" date="2019" name="Int. J. Syst. Evol. Microbiol.">
        <title>The Global Catalogue of Microorganisms (GCM) 10K type strain sequencing project: providing services to taxonomists for standard genome sequencing and annotation.</title>
        <authorList>
            <consortium name="The Broad Institute Genomics Platform"/>
            <consortium name="The Broad Institute Genome Sequencing Center for Infectious Disease"/>
            <person name="Wu L."/>
            <person name="Ma J."/>
        </authorList>
    </citation>
    <scope>NUCLEOTIDE SEQUENCE [LARGE SCALE GENOMIC DNA]</scope>
    <source>
        <strain evidence="2">JCM 16908</strain>
    </source>
</reference>
<dbReference type="EMBL" id="BAAAZR010000004">
    <property type="protein sequence ID" value="GAA3806809.1"/>
    <property type="molecule type" value="Genomic_DNA"/>
</dbReference>
<comment type="caution">
    <text evidence="1">The sequence shown here is derived from an EMBL/GenBank/DDBJ whole genome shotgun (WGS) entry which is preliminary data.</text>
</comment>
<evidence type="ECO:0000313" key="1">
    <source>
        <dbReference type="EMBL" id="GAA3806809.1"/>
    </source>
</evidence>
<keyword evidence="2" id="KW-1185">Reference proteome</keyword>
<proteinExistence type="predicted"/>
<accession>A0ABP7HZC3</accession>